<dbReference type="GO" id="GO:0015344">
    <property type="term" value="F:siderophore uptake transmembrane transporter activity"/>
    <property type="evidence" value="ECO:0007669"/>
    <property type="project" value="TreeGrafter"/>
</dbReference>
<keyword evidence="9" id="KW-0406">Ion transport</keyword>
<keyword evidence="3 14" id="KW-0813">Transport</keyword>
<gene>
    <name evidence="20" type="ORF">EV675_5181</name>
</gene>
<dbReference type="SUPFAM" id="SSF56935">
    <property type="entry name" value="Porins"/>
    <property type="match status" value="1"/>
</dbReference>
<evidence type="ECO:0000313" key="20">
    <source>
        <dbReference type="EMBL" id="RZS78531.1"/>
    </source>
</evidence>
<feature type="chain" id="PRO_5020958717" evidence="17">
    <location>
        <begin position="37"/>
        <end position="711"/>
    </location>
</feature>
<dbReference type="InterPro" id="IPR037066">
    <property type="entry name" value="Plug_dom_sf"/>
</dbReference>
<keyword evidence="7 17" id="KW-0732">Signal</keyword>
<evidence type="ECO:0000256" key="4">
    <source>
        <dbReference type="ARBA" id="ARBA00022452"/>
    </source>
</evidence>
<evidence type="ECO:0000256" key="11">
    <source>
        <dbReference type="ARBA" id="ARBA00023136"/>
    </source>
</evidence>
<dbReference type="PROSITE" id="PS52016">
    <property type="entry name" value="TONB_DEPENDENT_REC_3"/>
    <property type="match status" value="1"/>
</dbReference>
<dbReference type="Gene3D" id="2.170.130.10">
    <property type="entry name" value="TonB-dependent receptor, plug domain"/>
    <property type="match status" value="1"/>
</dbReference>
<dbReference type="FunFam" id="2.170.130.10:FF:000010">
    <property type="entry name" value="Ferripyoverdine receptor"/>
    <property type="match status" value="1"/>
</dbReference>
<evidence type="ECO:0000256" key="3">
    <source>
        <dbReference type="ARBA" id="ARBA00022448"/>
    </source>
</evidence>
<proteinExistence type="inferred from homology"/>
<keyword evidence="5" id="KW-0410">Iron transport</keyword>
<dbReference type="Proteomes" id="UP000292445">
    <property type="component" value="Unassembled WGS sequence"/>
</dbReference>
<evidence type="ECO:0000256" key="14">
    <source>
        <dbReference type="PROSITE-ProRule" id="PRU01360"/>
    </source>
</evidence>
<keyword evidence="12 20" id="KW-0675">Receptor</keyword>
<keyword evidence="8" id="KW-0408">Iron</keyword>
<evidence type="ECO:0000256" key="9">
    <source>
        <dbReference type="ARBA" id="ARBA00023065"/>
    </source>
</evidence>
<dbReference type="Gene3D" id="2.40.170.20">
    <property type="entry name" value="TonB-dependent receptor, beta-barrel domain"/>
    <property type="match status" value="1"/>
</dbReference>
<evidence type="ECO:0000259" key="18">
    <source>
        <dbReference type="Pfam" id="PF00593"/>
    </source>
</evidence>
<evidence type="ECO:0000256" key="1">
    <source>
        <dbReference type="ARBA" id="ARBA00004571"/>
    </source>
</evidence>
<dbReference type="InterPro" id="IPR012910">
    <property type="entry name" value="Plug_dom"/>
</dbReference>
<comment type="similarity">
    <text evidence="2 14 15">Belongs to the TonB-dependent receptor family.</text>
</comment>
<evidence type="ECO:0000256" key="6">
    <source>
        <dbReference type="ARBA" id="ARBA00022692"/>
    </source>
</evidence>
<dbReference type="InterPro" id="IPR000531">
    <property type="entry name" value="Beta-barrel_TonB"/>
</dbReference>
<dbReference type="PANTHER" id="PTHR32552:SF74">
    <property type="entry name" value="HYDROXAMATE SIDEROPHORE RECEPTOR FHUE"/>
    <property type="match status" value="1"/>
</dbReference>
<keyword evidence="21" id="KW-1185">Reference proteome</keyword>
<reference evidence="20 21" key="1">
    <citation type="submission" date="2019-02" db="EMBL/GenBank/DDBJ databases">
        <title>Genomic Encyclopedia of Type Strains, Phase IV (KMG-IV): sequencing the most valuable type-strain genomes for metagenomic binning, comparative biology and taxonomic classification.</title>
        <authorList>
            <person name="Goeker M."/>
        </authorList>
    </citation>
    <scope>NUCLEOTIDE SEQUENCE [LARGE SCALE GENOMIC DNA]</scope>
    <source>
        <strain evidence="20 21">K24</strain>
    </source>
</reference>
<dbReference type="InterPro" id="IPR039426">
    <property type="entry name" value="TonB-dep_rcpt-like"/>
</dbReference>
<feature type="compositionally biased region" description="Polar residues" evidence="16">
    <location>
        <begin position="58"/>
        <end position="74"/>
    </location>
</feature>
<feature type="domain" description="TonB-dependent receptor-like beta-barrel" evidence="18">
    <location>
        <begin position="281"/>
        <end position="679"/>
    </location>
</feature>
<keyword evidence="4 14" id="KW-1134">Transmembrane beta strand</keyword>
<dbReference type="PANTHER" id="PTHR32552">
    <property type="entry name" value="FERRICHROME IRON RECEPTOR-RELATED"/>
    <property type="match status" value="1"/>
</dbReference>
<evidence type="ECO:0000256" key="5">
    <source>
        <dbReference type="ARBA" id="ARBA00022496"/>
    </source>
</evidence>
<dbReference type="Pfam" id="PF07715">
    <property type="entry name" value="Plug"/>
    <property type="match status" value="1"/>
</dbReference>
<evidence type="ECO:0000256" key="16">
    <source>
        <dbReference type="SAM" id="MobiDB-lite"/>
    </source>
</evidence>
<comment type="subcellular location">
    <subcellularLocation>
        <location evidence="1 14">Cell outer membrane</location>
        <topology evidence="1 14">Multi-pass membrane protein</topology>
    </subcellularLocation>
</comment>
<evidence type="ECO:0000256" key="12">
    <source>
        <dbReference type="ARBA" id="ARBA00023170"/>
    </source>
</evidence>
<feature type="signal peptide" evidence="17">
    <location>
        <begin position="1"/>
        <end position="36"/>
    </location>
</feature>
<keyword evidence="11 14" id="KW-0472">Membrane</keyword>
<sequence>MDTRKPFHSRPGAWRPGLPRTALATAIMLLGAGVHAQSAPEPPASTLPAVTVTGGADTPSSLLKTSQSAKETPQSITVIDRERMQQQNLQTLEEVLQQAPGITVQPYQQLTTGYYARGFKIDSFQQDGVPVLMGQTAGAPEDMGMYERVEILRGANGLLQGTGNPAATVNLVPKRAPRQFGARGALTAGSWNRYRAEADVGGPVNESGSLRARMVASHEDRDFFYDVAGQKSTNLYGTAELDLGPDTVLSVGVHHQRIRSITNMAGVPFYRDGRDIGLPRSTYLDVAWDRFNWDNTRLFAGLEHAFANGWTARLNVNHLSGDADLKYAGANGAVDPATGAGPRLTGGAYEFDNRQTSADGYLNGPFTLFGRRHEALIGVNHLRTRTEQFSANFLTPVGVPVDVWNWDPHSVPEPAVGSYTSRGPTRMVQSGLYAMGRFSLADPLKLILGGRVSRWKQDTASASSRLSSEFTPYGGLVLDISPQWALYASYAQVFQPQTQTTWEGGMLDPVQGSNREVGIKGGLLDGRLDTSVALFDIRQRNRAQTDPAHPCAGAVCYYIAGGEVESRGIEAEVNGRVMPGLDLSLGYTYNATEYLKDAQSQGQPFARFTPKHIFRLWANTVLPGNDGRLSAGAGIQAQSAYTVQSGGVTLRQGGYALASLRIGYRINKHMSAALHVNNLFDRRYYQSLSGTSWNNRYGEPRSVALTLRMEY</sequence>
<dbReference type="GO" id="GO:0015891">
    <property type="term" value="P:siderophore transport"/>
    <property type="evidence" value="ECO:0007669"/>
    <property type="project" value="InterPro"/>
</dbReference>
<dbReference type="NCBIfam" id="TIGR01783">
    <property type="entry name" value="TonB-siderophor"/>
    <property type="match status" value="1"/>
</dbReference>
<feature type="region of interest" description="Disordered" evidence="16">
    <location>
        <begin position="36"/>
        <end position="74"/>
    </location>
</feature>
<evidence type="ECO:0000256" key="17">
    <source>
        <dbReference type="SAM" id="SignalP"/>
    </source>
</evidence>
<dbReference type="InterPro" id="IPR010105">
    <property type="entry name" value="TonB_sidphr_rcpt"/>
</dbReference>
<evidence type="ECO:0000259" key="19">
    <source>
        <dbReference type="Pfam" id="PF07715"/>
    </source>
</evidence>
<keyword evidence="6 14" id="KW-0812">Transmembrane</keyword>
<dbReference type="AlphaFoldDB" id="A0A4Q7N9I8"/>
<dbReference type="GO" id="GO:0009279">
    <property type="term" value="C:cell outer membrane"/>
    <property type="evidence" value="ECO:0007669"/>
    <property type="project" value="UniProtKB-SubCell"/>
</dbReference>
<evidence type="ECO:0000256" key="2">
    <source>
        <dbReference type="ARBA" id="ARBA00009810"/>
    </source>
</evidence>
<accession>A0A4Q7N9I8</accession>
<dbReference type="InterPro" id="IPR036942">
    <property type="entry name" value="Beta-barrel_TonB_sf"/>
</dbReference>
<evidence type="ECO:0000256" key="7">
    <source>
        <dbReference type="ARBA" id="ARBA00022729"/>
    </source>
</evidence>
<dbReference type="EMBL" id="SGXC01000003">
    <property type="protein sequence ID" value="RZS78531.1"/>
    <property type="molecule type" value="Genomic_DNA"/>
</dbReference>
<keyword evidence="13 14" id="KW-0998">Cell outer membrane</keyword>
<organism evidence="20 21">
    <name type="scientific">Pigmentiphaga kullae</name>
    <dbReference type="NCBI Taxonomy" id="151784"/>
    <lineage>
        <taxon>Bacteria</taxon>
        <taxon>Pseudomonadati</taxon>
        <taxon>Pseudomonadota</taxon>
        <taxon>Betaproteobacteria</taxon>
        <taxon>Burkholderiales</taxon>
        <taxon>Alcaligenaceae</taxon>
        <taxon>Pigmentiphaga</taxon>
    </lineage>
</organism>
<dbReference type="Pfam" id="PF00593">
    <property type="entry name" value="TonB_dep_Rec_b-barrel"/>
    <property type="match status" value="1"/>
</dbReference>
<protein>
    <submittedName>
        <fullName evidence="20">Outer membrane receptor for ferric coprogen and ferric-rhodotorulic acid</fullName>
    </submittedName>
</protein>
<dbReference type="GO" id="GO:0038023">
    <property type="term" value="F:signaling receptor activity"/>
    <property type="evidence" value="ECO:0007669"/>
    <property type="project" value="InterPro"/>
</dbReference>
<keyword evidence="10 15" id="KW-0798">TonB box</keyword>
<evidence type="ECO:0000256" key="15">
    <source>
        <dbReference type="RuleBase" id="RU003357"/>
    </source>
</evidence>
<evidence type="ECO:0000256" key="13">
    <source>
        <dbReference type="ARBA" id="ARBA00023237"/>
    </source>
</evidence>
<evidence type="ECO:0000313" key="21">
    <source>
        <dbReference type="Proteomes" id="UP000292445"/>
    </source>
</evidence>
<comment type="caution">
    <text evidence="20">The sequence shown here is derived from an EMBL/GenBank/DDBJ whole genome shotgun (WGS) entry which is preliminary data.</text>
</comment>
<feature type="domain" description="TonB-dependent receptor plug" evidence="19">
    <location>
        <begin position="69"/>
        <end position="167"/>
    </location>
</feature>
<name>A0A4Q7N9I8_9BURK</name>
<evidence type="ECO:0000256" key="8">
    <source>
        <dbReference type="ARBA" id="ARBA00023004"/>
    </source>
</evidence>
<evidence type="ECO:0000256" key="10">
    <source>
        <dbReference type="ARBA" id="ARBA00023077"/>
    </source>
</evidence>
<dbReference type="CDD" id="cd01347">
    <property type="entry name" value="ligand_gated_channel"/>
    <property type="match status" value="1"/>
</dbReference>